<keyword evidence="3 6" id="KW-1133">Transmembrane helix</keyword>
<dbReference type="InterPro" id="IPR004853">
    <property type="entry name" value="Sugar_P_trans_dom"/>
</dbReference>
<dbReference type="SUPFAM" id="SSF103481">
    <property type="entry name" value="Multidrug resistance efflux transporter EmrE"/>
    <property type="match status" value="2"/>
</dbReference>
<organism evidence="8 9">
    <name type="scientific">Tilletiaria anomala (strain ATCC 24038 / CBS 436.72 / UBC 951)</name>
    <dbReference type="NCBI Taxonomy" id="1037660"/>
    <lineage>
        <taxon>Eukaryota</taxon>
        <taxon>Fungi</taxon>
        <taxon>Dikarya</taxon>
        <taxon>Basidiomycota</taxon>
        <taxon>Ustilaginomycotina</taxon>
        <taxon>Exobasidiomycetes</taxon>
        <taxon>Georgefischeriales</taxon>
        <taxon>Tilletiariaceae</taxon>
        <taxon>Tilletiaria</taxon>
    </lineage>
</organism>
<evidence type="ECO:0000256" key="6">
    <source>
        <dbReference type="SAM" id="Phobius"/>
    </source>
</evidence>
<feature type="transmembrane region" description="Helical" evidence="6">
    <location>
        <begin position="135"/>
        <end position="156"/>
    </location>
</feature>
<feature type="transmembrane region" description="Helical" evidence="6">
    <location>
        <begin position="187"/>
        <end position="207"/>
    </location>
</feature>
<feature type="region of interest" description="Disordered" evidence="5">
    <location>
        <begin position="384"/>
        <end position="433"/>
    </location>
</feature>
<evidence type="ECO:0000256" key="1">
    <source>
        <dbReference type="ARBA" id="ARBA00004141"/>
    </source>
</evidence>
<feature type="compositionally biased region" description="Low complexity" evidence="5">
    <location>
        <begin position="386"/>
        <end position="402"/>
    </location>
</feature>
<keyword evidence="4 6" id="KW-0472">Membrane</keyword>
<evidence type="ECO:0000256" key="2">
    <source>
        <dbReference type="ARBA" id="ARBA00022692"/>
    </source>
</evidence>
<dbReference type="Proteomes" id="UP000027361">
    <property type="component" value="Unassembled WGS sequence"/>
</dbReference>
<name>A0A066WPL9_TILAU</name>
<dbReference type="FunCoup" id="A0A066WPL9">
    <property type="interactions" value="343"/>
</dbReference>
<feature type="transmembrane region" description="Helical" evidence="6">
    <location>
        <begin position="163"/>
        <end position="181"/>
    </location>
</feature>
<evidence type="ECO:0000256" key="5">
    <source>
        <dbReference type="SAM" id="MobiDB-lite"/>
    </source>
</evidence>
<feature type="compositionally biased region" description="Basic and acidic residues" evidence="5">
    <location>
        <begin position="407"/>
        <end position="427"/>
    </location>
</feature>
<protein>
    <submittedName>
        <fullName evidence="8">TPT-domain-containing protein</fullName>
    </submittedName>
</protein>
<feature type="transmembrane region" description="Helical" evidence="6">
    <location>
        <begin position="263"/>
        <end position="281"/>
    </location>
</feature>
<reference evidence="8 9" key="1">
    <citation type="submission" date="2014-05" db="EMBL/GenBank/DDBJ databases">
        <title>Draft genome sequence of a rare smut relative, Tilletiaria anomala UBC 951.</title>
        <authorList>
            <consortium name="DOE Joint Genome Institute"/>
            <person name="Toome M."/>
            <person name="Kuo A."/>
            <person name="Henrissat B."/>
            <person name="Lipzen A."/>
            <person name="Tritt A."/>
            <person name="Yoshinaga Y."/>
            <person name="Zane M."/>
            <person name="Barry K."/>
            <person name="Grigoriev I.V."/>
            <person name="Spatafora J.W."/>
            <person name="Aimea M.C."/>
        </authorList>
    </citation>
    <scope>NUCLEOTIDE SEQUENCE [LARGE SCALE GENOMIC DNA]</scope>
    <source>
        <strain evidence="8 9">UBC 951</strain>
    </source>
</reference>
<proteinExistence type="predicted"/>
<evidence type="ECO:0000313" key="8">
    <source>
        <dbReference type="EMBL" id="KDN52570.1"/>
    </source>
</evidence>
<gene>
    <name evidence="8" type="ORF">K437DRAFT_220499</name>
</gene>
<feature type="transmembrane region" description="Helical" evidence="6">
    <location>
        <begin position="320"/>
        <end position="339"/>
    </location>
</feature>
<dbReference type="PANTHER" id="PTHR11132">
    <property type="entry name" value="SOLUTE CARRIER FAMILY 35"/>
    <property type="match status" value="1"/>
</dbReference>
<feature type="domain" description="Sugar phosphate transporter" evidence="7">
    <location>
        <begin position="34"/>
        <end position="337"/>
    </location>
</feature>
<evidence type="ECO:0000259" key="7">
    <source>
        <dbReference type="Pfam" id="PF03151"/>
    </source>
</evidence>
<dbReference type="OrthoDB" id="18894at2759"/>
<dbReference type="HOGENOM" id="CLU_022332_1_0_1"/>
<keyword evidence="9" id="KW-1185">Reference proteome</keyword>
<dbReference type="EMBL" id="JMSN01000009">
    <property type="protein sequence ID" value="KDN52570.1"/>
    <property type="molecule type" value="Genomic_DNA"/>
</dbReference>
<feature type="transmembrane region" description="Helical" evidence="6">
    <location>
        <begin position="219"/>
        <end position="243"/>
    </location>
</feature>
<dbReference type="InterPro" id="IPR037185">
    <property type="entry name" value="EmrE-like"/>
</dbReference>
<comment type="subcellular location">
    <subcellularLocation>
        <location evidence="1">Membrane</location>
        <topology evidence="1">Multi-pass membrane protein</topology>
    </subcellularLocation>
</comment>
<feature type="transmembrane region" description="Helical" evidence="6">
    <location>
        <begin position="108"/>
        <end position="129"/>
    </location>
</feature>
<evidence type="ECO:0000313" key="9">
    <source>
        <dbReference type="Proteomes" id="UP000027361"/>
    </source>
</evidence>
<dbReference type="InterPro" id="IPR050186">
    <property type="entry name" value="TPT_transporter"/>
</dbReference>
<comment type="caution">
    <text evidence="8">The sequence shown here is derived from an EMBL/GenBank/DDBJ whole genome shotgun (WGS) entry which is preliminary data.</text>
</comment>
<dbReference type="Pfam" id="PF03151">
    <property type="entry name" value="TPT"/>
    <property type="match status" value="1"/>
</dbReference>
<keyword evidence="2 6" id="KW-0812">Transmembrane</keyword>
<feature type="transmembrane region" description="Helical" evidence="6">
    <location>
        <begin position="30"/>
        <end position="50"/>
    </location>
</feature>
<dbReference type="OMA" id="WLMKSFP"/>
<dbReference type="STRING" id="1037660.A0A066WPL9"/>
<dbReference type="RefSeq" id="XP_013245409.1">
    <property type="nucleotide sequence ID" value="XM_013389955.1"/>
</dbReference>
<dbReference type="InParanoid" id="A0A066WPL9"/>
<accession>A0A066WPL9</accession>
<feature type="transmembrane region" description="Helical" evidence="6">
    <location>
        <begin position="293"/>
        <end position="314"/>
    </location>
</feature>
<dbReference type="GeneID" id="25262283"/>
<dbReference type="GO" id="GO:0016020">
    <property type="term" value="C:membrane"/>
    <property type="evidence" value="ECO:0007669"/>
    <property type="project" value="UniProtKB-SubCell"/>
</dbReference>
<feature type="transmembrane region" description="Helical" evidence="6">
    <location>
        <begin position="62"/>
        <end position="87"/>
    </location>
</feature>
<evidence type="ECO:0000256" key="3">
    <source>
        <dbReference type="ARBA" id="ARBA00022989"/>
    </source>
</evidence>
<sequence>MDGGDKSSQASLELRIHTAEQRKREYWRSALANASLILSWYFFSTMISVYNKWMFSTAHYKFSYPLFVTSAHMIIQFIFSGLLLYFCGDRFIARKPNGQRPRPSFRDWASKIAPCALATAVDIGLSNLSLKTITLTFYTMCKSSNLAFVLLFAFLFRLEVIRWRLVGIIALITAGVIMMVAAETKLVLVGAVEVLTASAMGGLRWALTQMLIDREGMGLNHPVATIYWLSPIMACGLVGASLAFENWHKILGGPFFHGVVRSLRTLGLITLPGLLAFCMNLSEFALIRRTSVVTLSVAGIFKEVLTVIVASTIFGDELTPINITGLCITLIGIGLYNWLRFRILTKSSTILQSGARHGGETYGQLPGGEFSERAAFEVDGGEDEVAGGAASSRSHSRAPSIAMSETRMADAELSEAEKERRRKREEEANMAGWATSGEPAMCFSLLCSA</sequence>
<dbReference type="AlphaFoldDB" id="A0A066WPL9"/>
<evidence type="ECO:0000256" key="4">
    <source>
        <dbReference type="ARBA" id="ARBA00023136"/>
    </source>
</evidence>